<proteinExistence type="predicted"/>
<dbReference type="Proteomes" id="UP000239757">
    <property type="component" value="Unassembled WGS sequence"/>
</dbReference>
<organism evidence="2 3">
    <name type="scientific">Gossypium barbadense</name>
    <name type="common">Sea Island cotton</name>
    <name type="synonym">Hibiscus barbadensis</name>
    <dbReference type="NCBI Taxonomy" id="3634"/>
    <lineage>
        <taxon>Eukaryota</taxon>
        <taxon>Viridiplantae</taxon>
        <taxon>Streptophyta</taxon>
        <taxon>Embryophyta</taxon>
        <taxon>Tracheophyta</taxon>
        <taxon>Spermatophyta</taxon>
        <taxon>Magnoliopsida</taxon>
        <taxon>eudicotyledons</taxon>
        <taxon>Gunneridae</taxon>
        <taxon>Pentapetalae</taxon>
        <taxon>rosids</taxon>
        <taxon>malvids</taxon>
        <taxon>Malvales</taxon>
        <taxon>Malvaceae</taxon>
        <taxon>Malvoideae</taxon>
        <taxon>Gossypium</taxon>
    </lineage>
</organism>
<accession>A0A2P5WHB4</accession>
<evidence type="ECO:0000313" key="3">
    <source>
        <dbReference type="Proteomes" id="UP000239757"/>
    </source>
</evidence>
<protein>
    <submittedName>
        <fullName evidence="2">Uncharacterized protein</fullName>
    </submittedName>
</protein>
<gene>
    <name evidence="2" type="ORF">GOBAR_AA30207</name>
</gene>
<evidence type="ECO:0000256" key="1">
    <source>
        <dbReference type="SAM" id="MobiDB-lite"/>
    </source>
</evidence>
<name>A0A2P5WHB4_GOSBA</name>
<feature type="region of interest" description="Disordered" evidence="1">
    <location>
        <begin position="1"/>
        <end position="30"/>
    </location>
</feature>
<dbReference type="EMBL" id="KZ667613">
    <property type="protein sequence ID" value="PPR90480.1"/>
    <property type="molecule type" value="Genomic_DNA"/>
</dbReference>
<sequence length="96" mass="10491">MANIDKSSPLPEKTQIQEVHSSKGAITDPEVYAPTIHEGTILHDDAAQVSSPCKTRLGVDKPSEVVQEKANDAKKNQEDQARTNHEEAFEPTKVIA</sequence>
<dbReference type="AlphaFoldDB" id="A0A2P5WHB4"/>
<feature type="region of interest" description="Disordered" evidence="1">
    <location>
        <begin position="53"/>
        <end position="96"/>
    </location>
</feature>
<evidence type="ECO:0000313" key="2">
    <source>
        <dbReference type="EMBL" id="PPR90480.1"/>
    </source>
</evidence>
<reference evidence="2 3" key="1">
    <citation type="submission" date="2015-01" db="EMBL/GenBank/DDBJ databases">
        <title>Genome of allotetraploid Gossypium barbadense reveals genomic plasticity and fiber elongation in cotton evolution.</title>
        <authorList>
            <person name="Chen X."/>
            <person name="Liu X."/>
            <person name="Zhao B."/>
            <person name="Zheng H."/>
            <person name="Hu Y."/>
            <person name="Lu G."/>
            <person name="Yang C."/>
            <person name="Chen J."/>
            <person name="Shan C."/>
            <person name="Zhang L."/>
            <person name="Zhou Y."/>
            <person name="Wang L."/>
            <person name="Guo W."/>
            <person name="Bai Y."/>
            <person name="Ruan J."/>
            <person name="Shangguan X."/>
            <person name="Mao Y."/>
            <person name="Jiang J."/>
            <person name="Zhu Y."/>
            <person name="Lei J."/>
            <person name="Kang H."/>
            <person name="Chen S."/>
            <person name="He X."/>
            <person name="Wang R."/>
            <person name="Wang Y."/>
            <person name="Chen J."/>
            <person name="Wang L."/>
            <person name="Yu S."/>
            <person name="Wang B."/>
            <person name="Wei J."/>
            <person name="Song S."/>
            <person name="Lu X."/>
            <person name="Gao Z."/>
            <person name="Gu W."/>
            <person name="Deng X."/>
            <person name="Ma D."/>
            <person name="Wang S."/>
            <person name="Liang W."/>
            <person name="Fang L."/>
            <person name="Cai C."/>
            <person name="Zhu X."/>
            <person name="Zhou B."/>
            <person name="Zhang Y."/>
            <person name="Chen Z."/>
            <person name="Xu S."/>
            <person name="Zhu R."/>
            <person name="Wang S."/>
            <person name="Zhang T."/>
            <person name="Zhao G."/>
        </authorList>
    </citation>
    <scope>NUCLEOTIDE SEQUENCE [LARGE SCALE GENOMIC DNA]</scope>
    <source>
        <strain evidence="3">cv. Xinhai21</strain>
        <tissue evidence="2">Leaf</tissue>
    </source>
</reference>
<feature type="compositionally biased region" description="Basic and acidic residues" evidence="1">
    <location>
        <begin position="57"/>
        <end position="90"/>
    </location>
</feature>